<keyword evidence="1" id="KW-0413">Isomerase</keyword>
<dbReference type="Gene3D" id="1.50.10.20">
    <property type="match status" value="1"/>
</dbReference>
<accession>A0AAW1WFI2</accession>
<dbReference type="GO" id="GO:0005811">
    <property type="term" value="C:lipid droplet"/>
    <property type="evidence" value="ECO:0007669"/>
    <property type="project" value="InterPro"/>
</dbReference>
<gene>
    <name evidence="2" type="ORF">M0R45_030534</name>
</gene>
<dbReference type="SUPFAM" id="SSF48239">
    <property type="entry name" value="Terpenoid cyclases/Protein prenyltransferases"/>
    <property type="match status" value="1"/>
</dbReference>
<dbReference type="Proteomes" id="UP001457282">
    <property type="component" value="Unassembled WGS sequence"/>
</dbReference>
<dbReference type="PANTHER" id="PTHR11764">
    <property type="entry name" value="TERPENE CYCLASE/MUTASE FAMILY MEMBER"/>
    <property type="match status" value="1"/>
</dbReference>
<keyword evidence="3" id="KW-1185">Reference proteome</keyword>
<reference evidence="2 3" key="1">
    <citation type="journal article" date="2023" name="G3 (Bethesda)">
        <title>A chromosome-length genome assembly and annotation of blackberry (Rubus argutus, cv. 'Hillquist').</title>
        <authorList>
            <person name="Bruna T."/>
            <person name="Aryal R."/>
            <person name="Dudchenko O."/>
            <person name="Sargent D.J."/>
            <person name="Mead D."/>
            <person name="Buti M."/>
            <person name="Cavallini A."/>
            <person name="Hytonen T."/>
            <person name="Andres J."/>
            <person name="Pham M."/>
            <person name="Weisz D."/>
            <person name="Mascagni F."/>
            <person name="Usai G."/>
            <person name="Natali L."/>
            <person name="Bassil N."/>
            <person name="Fernandez G.E."/>
            <person name="Lomsadze A."/>
            <person name="Armour M."/>
            <person name="Olukolu B."/>
            <person name="Poorten T."/>
            <person name="Britton C."/>
            <person name="Davik J."/>
            <person name="Ashrafi H."/>
            <person name="Aiden E.L."/>
            <person name="Borodovsky M."/>
            <person name="Worthington M."/>
        </authorList>
    </citation>
    <scope>NUCLEOTIDE SEQUENCE [LARGE SCALE GENOMIC DNA]</scope>
    <source>
        <strain evidence="2">PI 553951</strain>
    </source>
</reference>
<sequence length="115" mass="12904">MGCRRWDDDGVTIEGLKCCLLLSMMPPEIVGEKMEPECLYDFVNVLLSLQNGGLSAWKPAGAAEWLERKNGGWEESYLSCPNKTFIPLEGNQTNLVRIAWAMMEYGRRVSLSSEA</sequence>
<dbReference type="InterPro" id="IPR018333">
    <property type="entry name" value="Squalene_cyclase"/>
</dbReference>
<evidence type="ECO:0000256" key="1">
    <source>
        <dbReference type="ARBA" id="ARBA00023235"/>
    </source>
</evidence>
<evidence type="ECO:0000313" key="3">
    <source>
        <dbReference type="Proteomes" id="UP001457282"/>
    </source>
</evidence>
<dbReference type="EMBL" id="JBEDUW010000006">
    <property type="protein sequence ID" value="KAK9922052.1"/>
    <property type="molecule type" value="Genomic_DNA"/>
</dbReference>
<comment type="caution">
    <text evidence="2">The sequence shown here is derived from an EMBL/GenBank/DDBJ whole genome shotgun (WGS) entry which is preliminary data.</text>
</comment>
<name>A0AAW1WFI2_RUBAR</name>
<dbReference type="GO" id="GO:0042300">
    <property type="term" value="F:beta-amyrin synthase activity"/>
    <property type="evidence" value="ECO:0007669"/>
    <property type="project" value="UniProtKB-ARBA"/>
</dbReference>
<dbReference type="InterPro" id="IPR008930">
    <property type="entry name" value="Terpenoid_cyclase/PrenylTrfase"/>
</dbReference>
<protein>
    <submittedName>
        <fullName evidence="2">Uncharacterized protein</fullName>
    </submittedName>
</protein>
<organism evidence="2 3">
    <name type="scientific">Rubus argutus</name>
    <name type="common">Southern blackberry</name>
    <dbReference type="NCBI Taxonomy" id="59490"/>
    <lineage>
        <taxon>Eukaryota</taxon>
        <taxon>Viridiplantae</taxon>
        <taxon>Streptophyta</taxon>
        <taxon>Embryophyta</taxon>
        <taxon>Tracheophyta</taxon>
        <taxon>Spermatophyta</taxon>
        <taxon>Magnoliopsida</taxon>
        <taxon>eudicotyledons</taxon>
        <taxon>Gunneridae</taxon>
        <taxon>Pentapetalae</taxon>
        <taxon>rosids</taxon>
        <taxon>fabids</taxon>
        <taxon>Rosales</taxon>
        <taxon>Rosaceae</taxon>
        <taxon>Rosoideae</taxon>
        <taxon>Rosoideae incertae sedis</taxon>
        <taxon>Rubus</taxon>
    </lineage>
</organism>
<dbReference type="AlphaFoldDB" id="A0AAW1WFI2"/>
<dbReference type="GO" id="GO:0016104">
    <property type="term" value="P:triterpenoid biosynthetic process"/>
    <property type="evidence" value="ECO:0007669"/>
    <property type="project" value="InterPro"/>
</dbReference>
<proteinExistence type="predicted"/>
<dbReference type="PANTHER" id="PTHR11764:SF58">
    <property type="entry name" value="BETA-AMYRIN SYNTHASE-RELATED"/>
    <property type="match status" value="1"/>
</dbReference>
<evidence type="ECO:0000313" key="2">
    <source>
        <dbReference type="EMBL" id="KAK9922052.1"/>
    </source>
</evidence>